<dbReference type="GO" id="GO:0017004">
    <property type="term" value="P:cytochrome complex assembly"/>
    <property type="evidence" value="ECO:0007669"/>
    <property type="project" value="InterPro"/>
</dbReference>
<dbReference type="eggNOG" id="COG4137">
    <property type="taxonomic scope" value="Bacteria"/>
</dbReference>
<feature type="transmembrane region" description="Helical" evidence="1">
    <location>
        <begin position="89"/>
        <end position="111"/>
    </location>
</feature>
<evidence type="ECO:0000259" key="2">
    <source>
        <dbReference type="Pfam" id="PF01578"/>
    </source>
</evidence>
<keyword evidence="1" id="KW-1133">Transmembrane helix</keyword>
<feature type="transmembrane region" description="Helical" evidence="1">
    <location>
        <begin position="63"/>
        <end position="82"/>
    </location>
</feature>
<dbReference type="Proteomes" id="UP000188219">
    <property type="component" value="Chromosome"/>
</dbReference>
<dbReference type="STRING" id="260552.Mag101_10765"/>
<feature type="transmembrane region" description="Helical" evidence="1">
    <location>
        <begin position="37"/>
        <end position="57"/>
    </location>
</feature>
<dbReference type="InterPro" id="IPR002541">
    <property type="entry name" value="Cyt_c_assembly"/>
</dbReference>
<reference evidence="3" key="1">
    <citation type="submission" date="2017-02" db="EMBL/GenBank/DDBJ databases">
        <title>Genome of Microbulbifer agarilyticus GP101.</title>
        <authorList>
            <person name="Jung J."/>
            <person name="Bae S.S."/>
            <person name="Baek K."/>
        </authorList>
    </citation>
    <scope>NUCLEOTIDE SEQUENCE [LARGE SCALE GENOMIC DNA]</scope>
    <source>
        <strain evidence="3">GP101</strain>
    </source>
</reference>
<dbReference type="RefSeq" id="WP_077404595.1">
    <property type="nucleotide sequence ID" value="NZ_CP019650.1"/>
</dbReference>
<dbReference type="AlphaFoldDB" id="A0A1Q2M763"/>
<keyword evidence="1" id="KW-0472">Membrane</keyword>
<dbReference type="KEGG" id="maga:Mag101_10765"/>
<dbReference type="PANTHER" id="PTHR38034:SF1">
    <property type="entry name" value="INNER MEMBRANE PROTEIN YPJD"/>
    <property type="match status" value="1"/>
</dbReference>
<proteinExistence type="predicted"/>
<dbReference type="Pfam" id="PF01578">
    <property type="entry name" value="Cytochrom_C_asm"/>
    <property type="match status" value="1"/>
</dbReference>
<feature type="transmembrane region" description="Helical" evidence="1">
    <location>
        <begin position="241"/>
        <end position="260"/>
    </location>
</feature>
<keyword evidence="4" id="KW-1185">Reference proteome</keyword>
<evidence type="ECO:0000256" key="1">
    <source>
        <dbReference type="SAM" id="Phobius"/>
    </source>
</evidence>
<keyword evidence="1" id="KW-0812">Transmembrane</keyword>
<organism evidence="3 4">
    <name type="scientific">Microbulbifer agarilyticus</name>
    <dbReference type="NCBI Taxonomy" id="260552"/>
    <lineage>
        <taxon>Bacteria</taxon>
        <taxon>Pseudomonadati</taxon>
        <taxon>Pseudomonadota</taxon>
        <taxon>Gammaproteobacteria</taxon>
        <taxon>Cellvibrionales</taxon>
        <taxon>Microbulbiferaceae</taxon>
        <taxon>Microbulbifer</taxon>
    </lineage>
</organism>
<dbReference type="EMBL" id="CP019650">
    <property type="protein sequence ID" value="AQQ68062.1"/>
    <property type="molecule type" value="Genomic_DNA"/>
</dbReference>
<protein>
    <submittedName>
        <fullName evidence="3">Cytochrome C assembly protein</fullName>
    </submittedName>
</protein>
<sequence>MAAFAHWMAIALYIATTGVAAATLYRQPQNDKQPLLLGLFAGALIAHGLSLSHTLLASDGFRFDLLAVMSLITWTVGLLLLLLSLRHKLTLLILVIAPLAALALIGAQHAWSGPTPRAEISPGIAAHAFFSIAAYSLLTLATLQAIYLYWLNQQLHNHRPGGISRFLPPLQTMESLLFGLIAFGQLLLTAALITGALFVDDLFGQQLVHKTTLSIFAWILYSILLWGHWKRGWRGNTAVRWTLSAFAVLMLAFFGSKLALEVFLPQQ</sequence>
<evidence type="ECO:0000313" key="3">
    <source>
        <dbReference type="EMBL" id="AQQ68062.1"/>
    </source>
</evidence>
<dbReference type="PANTHER" id="PTHR38034">
    <property type="entry name" value="INNER MEMBRANE PROTEIN YPJD"/>
    <property type="match status" value="1"/>
</dbReference>
<feature type="transmembrane region" description="Helical" evidence="1">
    <location>
        <begin position="6"/>
        <end position="25"/>
    </location>
</feature>
<accession>A0A1Q2M763</accession>
<dbReference type="GO" id="GO:0005886">
    <property type="term" value="C:plasma membrane"/>
    <property type="evidence" value="ECO:0007669"/>
    <property type="project" value="TreeGrafter"/>
</dbReference>
<evidence type="ECO:0000313" key="4">
    <source>
        <dbReference type="Proteomes" id="UP000188219"/>
    </source>
</evidence>
<dbReference type="OrthoDB" id="9780793at2"/>
<gene>
    <name evidence="3" type="ORF">Mag101_10765</name>
</gene>
<dbReference type="GO" id="GO:0020037">
    <property type="term" value="F:heme binding"/>
    <property type="evidence" value="ECO:0007669"/>
    <property type="project" value="InterPro"/>
</dbReference>
<feature type="transmembrane region" description="Helical" evidence="1">
    <location>
        <begin position="123"/>
        <end position="150"/>
    </location>
</feature>
<feature type="domain" description="Cytochrome c assembly protein" evidence="2">
    <location>
        <begin position="45"/>
        <end position="261"/>
    </location>
</feature>
<feature type="transmembrane region" description="Helical" evidence="1">
    <location>
        <begin position="211"/>
        <end position="229"/>
    </location>
</feature>
<name>A0A1Q2M763_9GAMM</name>
<dbReference type="InterPro" id="IPR052372">
    <property type="entry name" value="YpjD/HemX"/>
</dbReference>
<feature type="transmembrane region" description="Helical" evidence="1">
    <location>
        <begin position="175"/>
        <end position="199"/>
    </location>
</feature>